<keyword evidence="1" id="KW-0732">Signal</keyword>
<protein>
    <recommendedName>
        <fullName evidence="4">DUF4402 domain-containing protein</fullName>
    </recommendedName>
</protein>
<dbReference type="AlphaFoldDB" id="A0A934S5K0"/>
<keyword evidence="3" id="KW-1185">Reference proteome</keyword>
<evidence type="ECO:0000313" key="2">
    <source>
        <dbReference type="EMBL" id="MBK1880167.1"/>
    </source>
</evidence>
<name>A0A934S5K0_9BACT</name>
<feature type="chain" id="PRO_5036748544" description="DUF4402 domain-containing protein" evidence="1">
    <location>
        <begin position="28"/>
        <end position="188"/>
    </location>
</feature>
<evidence type="ECO:0000256" key="1">
    <source>
        <dbReference type="SAM" id="SignalP"/>
    </source>
</evidence>
<accession>A0A934S5K0</accession>
<evidence type="ECO:0000313" key="3">
    <source>
        <dbReference type="Proteomes" id="UP000617628"/>
    </source>
</evidence>
<organism evidence="2 3">
    <name type="scientific">Pelagicoccus mobilis</name>
    <dbReference type="NCBI Taxonomy" id="415221"/>
    <lineage>
        <taxon>Bacteria</taxon>
        <taxon>Pseudomonadati</taxon>
        <taxon>Verrucomicrobiota</taxon>
        <taxon>Opitutia</taxon>
        <taxon>Puniceicoccales</taxon>
        <taxon>Pelagicoccaceae</taxon>
        <taxon>Pelagicoccus</taxon>
    </lineage>
</organism>
<proteinExistence type="predicted"/>
<dbReference type="RefSeq" id="WP_200358830.1">
    <property type="nucleotide sequence ID" value="NZ_JAENIL010000073.1"/>
</dbReference>
<evidence type="ECO:0008006" key="4">
    <source>
        <dbReference type="Google" id="ProtNLM"/>
    </source>
</evidence>
<dbReference type="EMBL" id="JAENIL010000073">
    <property type="protein sequence ID" value="MBK1880167.1"/>
    <property type="molecule type" value="Genomic_DNA"/>
</dbReference>
<feature type="signal peptide" evidence="1">
    <location>
        <begin position="1"/>
        <end position="27"/>
    </location>
</feature>
<gene>
    <name evidence="2" type="ORF">JIN87_24995</name>
</gene>
<comment type="caution">
    <text evidence="2">The sequence shown here is derived from an EMBL/GenBank/DDBJ whole genome shotgun (WGS) entry which is preliminary data.</text>
</comment>
<dbReference type="Proteomes" id="UP000617628">
    <property type="component" value="Unassembled WGS sequence"/>
</dbReference>
<sequence>MLTHSKFRLLGLLLIACTAAASTAWTAASTGSKSAQLLGVLEAGELAIDPQSVAGTHRPVTGTAVTKAEVQRDAIVFRLEDIRVMDFNGDGRGFRLSAVPSVLEHDGPEEHTRRVLPVGTFRGFSNPSVPENCIIKSRRRGQFKYSTLTYREGSGVDLEVDLELAYDIPAYAAVGEYTGVVSLNVYAE</sequence>
<reference evidence="2" key="1">
    <citation type="submission" date="2021-01" db="EMBL/GenBank/DDBJ databases">
        <title>Modified the classification status of verrucomicrobia.</title>
        <authorList>
            <person name="Feng X."/>
        </authorList>
    </citation>
    <scope>NUCLEOTIDE SEQUENCE</scope>
    <source>
        <strain evidence="2">KCTC 13126</strain>
    </source>
</reference>